<keyword evidence="1" id="KW-0472">Membrane</keyword>
<proteinExistence type="predicted"/>
<name>A0A5J4YNE3_PORPP</name>
<evidence type="ECO:0000313" key="2">
    <source>
        <dbReference type="EMBL" id="KAA8492482.1"/>
    </source>
</evidence>
<evidence type="ECO:0000313" key="3">
    <source>
        <dbReference type="Proteomes" id="UP000324585"/>
    </source>
</evidence>
<comment type="caution">
    <text evidence="2">The sequence shown here is derived from an EMBL/GenBank/DDBJ whole genome shotgun (WGS) entry which is preliminary data.</text>
</comment>
<feature type="transmembrane region" description="Helical" evidence="1">
    <location>
        <begin position="396"/>
        <end position="414"/>
    </location>
</feature>
<keyword evidence="1" id="KW-1133">Transmembrane helix</keyword>
<dbReference type="EMBL" id="VRMN01000009">
    <property type="protein sequence ID" value="KAA8492482.1"/>
    <property type="molecule type" value="Genomic_DNA"/>
</dbReference>
<keyword evidence="1" id="KW-0812">Transmembrane</keyword>
<evidence type="ECO:0000256" key="1">
    <source>
        <dbReference type="SAM" id="Phobius"/>
    </source>
</evidence>
<dbReference type="Proteomes" id="UP000324585">
    <property type="component" value="Unassembled WGS sequence"/>
</dbReference>
<reference evidence="3" key="1">
    <citation type="journal article" date="2019" name="Nat. Commun.">
        <title>Expansion of phycobilisome linker gene families in mesophilic red algae.</title>
        <authorList>
            <person name="Lee J."/>
            <person name="Kim D."/>
            <person name="Bhattacharya D."/>
            <person name="Yoon H.S."/>
        </authorList>
    </citation>
    <scope>NUCLEOTIDE SEQUENCE [LARGE SCALE GENOMIC DNA]</scope>
    <source>
        <strain evidence="3">CCMP 1328</strain>
    </source>
</reference>
<dbReference type="AlphaFoldDB" id="A0A5J4YNE3"/>
<gene>
    <name evidence="2" type="ORF">FVE85_7989</name>
</gene>
<organism evidence="2 3">
    <name type="scientific">Porphyridium purpureum</name>
    <name type="common">Red alga</name>
    <name type="synonym">Porphyridium cruentum</name>
    <dbReference type="NCBI Taxonomy" id="35688"/>
    <lineage>
        <taxon>Eukaryota</taxon>
        <taxon>Rhodophyta</taxon>
        <taxon>Bangiophyceae</taxon>
        <taxon>Porphyridiales</taxon>
        <taxon>Porphyridiaceae</taxon>
        <taxon>Porphyridium</taxon>
    </lineage>
</organism>
<keyword evidence="3" id="KW-1185">Reference proteome</keyword>
<sequence>MCDLHEMRKQCEALTRFYANKFDVLGSAHDLYRVQTSSPAPCFQLPALFLPQYRAQETIDSFLDASDIEAGGLGIEQNEETLPERFANYNAGLVKEICSRNAPGATFNGETYTFGSFQSVKDGEWNLKLGLGRYFDHLATCETLKVELENTALDDELLQRKRLEDFAKLCGTSVLENGVGRSAALGVSTLLVFKTRIGKPYKALLAVRSQRTATDPGRRHVVPAFILQPPPAPDGCIEETFGSFFNPLSVCDHVKREFVEEVFGAREMEDFANSNEHWAYLQSLEEWTLISKDIESGGARLVLLGAVLDLKALYVNLSCVLVLEEEHWEQRMSALHTGATCPRWVLLRFSKVLPIFLGKVGTARDATGFGTLHRDTACPIFLSKDFAVPGHRTKDVLVVVFFFQVLIFFFFSVVHMPSQKLILCATDEDIQKTNVAPGLHWRESVRNIQRAYRLAREAPGLKIAKRNQTRGNRKFHPTHLWSGSQKKLSLFLRKRMYPLPTIPR</sequence>
<protein>
    <submittedName>
        <fullName evidence="2">Uncharacterized protein</fullName>
    </submittedName>
</protein>
<accession>A0A5J4YNE3</accession>